<protein>
    <submittedName>
        <fullName evidence="14">Metal-pseudopaline receptor CntO</fullName>
    </submittedName>
</protein>
<evidence type="ECO:0000256" key="7">
    <source>
        <dbReference type="ARBA" id="ARBA00023136"/>
    </source>
</evidence>
<reference evidence="14" key="2">
    <citation type="submission" date="2021-08" db="EMBL/GenBank/DDBJ databases">
        <authorList>
            <person name="Tani A."/>
            <person name="Ola A."/>
            <person name="Ogura Y."/>
            <person name="Katsura K."/>
            <person name="Hayashi T."/>
        </authorList>
    </citation>
    <scope>NUCLEOTIDE SEQUENCE</scope>
    <source>
        <strain evidence="14">DSM 23632</strain>
    </source>
</reference>
<keyword evidence="9 10" id="KW-0998">Cell outer membrane</keyword>
<dbReference type="PANTHER" id="PTHR32552:SF90">
    <property type="entry name" value="METAL-PSEUDOPALINE RECEPTOR CNTO"/>
    <property type="match status" value="1"/>
</dbReference>
<evidence type="ECO:0000256" key="4">
    <source>
        <dbReference type="ARBA" id="ARBA00022452"/>
    </source>
</evidence>
<dbReference type="InterPro" id="IPR010105">
    <property type="entry name" value="TonB_sidphr_rcpt"/>
</dbReference>
<name>A0ABQ4U1E3_9HYPH</name>
<evidence type="ECO:0000256" key="1">
    <source>
        <dbReference type="ARBA" id="ARBA00004571"/>
    </source>
</evidence>
<comment type="caution">
    <text evidence="14">The sequence shown here is derived from an EMBL/GenBank/DDBJ whole genome shotgun (WGS) entry which is preliminary data.</text>
</comment>
<dbReference type="EMBL" id="BPRB01000199">
    <property type="protein sequence ID" value="GJE61276.1"/>
    <property type="molecule type" value="Genomic_DNA"/>
</dbReference>
<dbReference type="Gene3D" id="2.40.170.20">
    <property type="entry name" value="TonB-dependent receptor, beta-barrel domain"/>
    <property type="match status" value="1"/>
</dbReference>
<evidence type="ECO:0000256" key="2">
    <source>
        <dbReference type="ARBA" id="ARBA00009810"/>
    </source>
</evidence>
<gene>
    <name evidence="14" type="primary">cntO_2</name>
    <name evidence="14" type="ORF">MPOCJGCO_3397</name>
</gene>
<dbReference type="Pfam" id="PF07715">
    <property type="entry name" value="Plug"/>
    <property type="match status" value="1"/>
</dbReference>
<reference evidence="14" key="1">
    <citation type="journal article" date="2021" name="Front. Microbiol.">
        <title>Comprehensive Comparative Genomics and Phenotyping of Methylobacterium Species.</title>
        <authorList>
            <person name="Alessa O."/>
            <person name="Ogura Y."/>
            <person name="Fujitani Y."/>
            <person name="Takami H."/>
            <person name="Hayashi T."/>
            <person name="Sahin N."/>
            <person name="Tani A."/>
        </authorList>
    </citation>
    <scope>NUCLEOTIDE SEQUENCE</scope>
    <source>
        <strain evidence="14">DSM 23632</strain>
    </source>
</reference>
<evidence type="ECO:0000256" key="3">
    <source>
        <dbReference type="ARBA" id="ARBA00022448"/>
    </source>
</evidence>
<feature type="domain" description="TonB-dependent receptor plug" evidence="13">
    <location>
        <begin position="121"/>
        <end position="219"/>
    </location>
</feature>
<dbReference type="RefSeq" id="WP_238183845.1">
    <property type="nucleotide sequence ID" value="NZ_BPRB01000199.1"/>
</dbReference>
<proteinExistence type="inferred from homology"/>
<evidence type="ECO:0000259" key="12">
    <source>
        <dbReference type="Pfam" id="PF00593"/>
    </source>
</evidence>
<dbReference type="InterPro" id="IPR000531">
    <property type="entry name" value="Beta-barrel_TonB"/>
</dbReference>
<dbReference type="NCBIfam" id="TIGR01783">
    <property type="entry name" value="TonB-siderophor"/>
    <property type="match status" value="1"/>
</dbReference>
<sequence length="759" mass="82444">MSDAAATPAHIALALRSKPFQCIWASLMLYRLRLLPVAQAEALFTAVSSPSSGCSVRRMAVLGTLAIVLTSSPVWAQSTSSVGNEVRLEELSVIGNSGGALATDGYLAKRSVSATRTDTPLREVPQTVVVVPREVLEDAGATRVDTALDLAGVGRANNFAGLGLTEFTVRGFSTGEYYRNGFPINRGYPNSPDIVSIERIEVLKGPSAFLYGRGDPGGTFNIVSKQPLAERSLAIGTQIGSFNQKRTTFDATGALSEDGTVLARVTGAFEDNGSFRDFVSSDRYYLAPVIAWKATPDTTITLEGEFISAGQTFDRGIVPFNGSLRAVPRSRYIGEPSLAPFRNENALGQLRIEHRFDQNWVLTAGAQYLGGGIAGDAVQTVGVLSDGRTLRRTFDHRELGWSDLDIQVNLAGKFETGFLRHTLLMGLEYDTYRYREEINRSNPNVNPFSLDLLNPRYGQALPALTVPGSNLLERTESYAGYIQDQIDITPRLHALVGVRVEDIGLVSTSFVNNRTTSLQGIAATPRFGLTYDLLDTLSVYGSYARSFRPNTGVDRGGRPFAFQEGEGYEVGAKLDLFEGRMSATAALFTITRSNVLTSDPVDQNFSIAAGEVRSRGFDLSVAGYLTPGWRVIGTYTYVDAAVTRDNTIPVGAPLANIPENAFALQSVYEFQGSDLRGLGLGAGVNFVGARASGTAVSTFELPQYAIFNLISYYKITKDVRIYLNVDNLFDETYYDRAWQNRYATPGYPRTILGGVSARF</sequence>
<evidence type="ECO:0000259" key="13">
    <source>
        <dbReference type="Pfam" id="PF07715"/>
    </source>
</evidence>
<evidence type="ECO:0000256" key="8">
    <source>
        <dbReference type="ARBA" id="ARBA00023170"/>
    </source>
</evidence>
<accession>A0ABQ4U1E3</accession>
<keyword evidence="5 10" id="KW-0812">Transmembrane</keyword>
<dbReference type="PANTHER" id="PTHR32552">
    <property type="entry name" value="FERRICHROME IRON RECEPTOR-RELATED"/>
    <property type="match status" value="1"/>
</dbReference>
<dbReference type="InterPro" id="IPR036942">
    <property type="entry name" value="Beta-barrel_TonB_sf"/>
</dbReference>
<keyword evidence="3 10" id="KW-0813">Transport</keyword>
<feature type="domain" description="TonB-dependent receptor-like beta-barrel" evidence="12">
    <location>
        <begin position="292"/>
        <end position="728"/>
    </location>
</feature>
<evidence type="ECO:0000313" key="15">
    <source>
        <dbReference type="Proteomes" id="UP001055057"/>
    </source>
</evidence>
<dbReference type="CDD" id="cd01347">
    <property type="entry name" value="ligand_gated_channel"/>
    <property type="match status" value="1"/>
</dbReference>
<organism evidence="14 15">
    <name type="scientific">Methylobacterium trifolii</name>
    <dbReference type="NCBI Taxonomy" id="1003092"/>
    <lineage>
        <taxon>Bacteria</taxon>
        <taxon>Pseudomonadati</taxon>
        <taxon>Pseudomonadota</taxon>
        <taxon>Alphaproteobacteria</taxon>
        <taxon>Hyphomicrobiales</taxon>
        <taxon>Methylobacteriaceae</taxon>
        <taxon>Methylobacterium</taxon>
    </lineage>
</organism>
<dbReference type="Pfam" id="PF00593">
    <property type="entry name" value="TonB_dep_Rec_b-barrel"/>
    <property type="match status" value="1"/>
</dbReference>
<comment type="similarity">
    <text evidence="2 10 11">Belongs to the TonB-dependent receptor family.</text>
</comment>
<dbReference type="PROSITE" id="PS52016">
    <property type="entry name" value="TONB_DEPENDENT_REC_3"/>
    <property type="match status" value="1"/>
</dbReference>
<dbReference type="Proteomes" id="UP001055057">
    <property type="component" value="Unassembled WGS sequence"/>
</dbReference>
<keyword evidence="4 10" id="KW-1134">Transmembrane beta strand</keyword>
<keyword evidence="6 11" id="KW-0798">TonB box</keyword>
<comment type="subcellular location">
    <subcellularLocation>
        <location evidence="1 10">Cell outer membrane</location>
        <topology evidence="1 10">Multi-pass membrane protein</topology>
    </subcellularLocation>
</comment>
<keyword evidence="15" id="KW-1185">Reference proteome</keyword>
<dbReference type="InterPro" id="IPR012910">
    <property type="entry name" value="Plug_dom"/>
</dbReference>
<dbReference type="InterPro" id="IPR039426">
    <property type="entry name" value="TonB-dep_rcpt-like"/>
</dbReference>
<evidence type="ECO:0000256" key="5">
    <source>
        <dbReference type="ARBA" id="ARBA00022692"/>
    </source>
</evidence>
<evidence type="ECO:0000313" key="14">
    <source>
        <dbReference type="EMBL" id="GJE61276.1"/>
    </source>
</evidence>
<dbReference type="SUPFAM" id="SSF56935">
    <property type="entry name" value="Porins"/>
    <property type="match status" value="1"/>
</dbReference>
<evidence type="ECO:0000256" key="9">
    <source>
        <dbReference type="ARBA" id="ARBA00023237"/>
    </source>
</evidence>
<dbReference type="Gene3D" id="2.170.130.10">
    <property type="entry name" value="TonB-dependent receptor, plug domain"/>
    <property type="match status" value="1"/>
</dbReference>
<keyword evidence="8 14" id="KW-0675">Receptor</keyword>
<dbReference type="InterPro" id="IPR037066">
    <property type="entry name" value="Plug_dom_sf"/>
</dbReference>
<keyword evidence="7 10" id="KW-0472">Membrane</keyword>
<evidence type="ECO:0000256" key="11">
    <source>
        <dbReference type="RuleBase" id="RU003357"/>
    </source>
</evidence>
<evidence type="ECO:0000256" key="6">
    <source>
        <dbReference type="ARBA" id="ARBA00023077"/>
    </source>
</evidence>
<evidence type="ECO:0000256" key="10">
    <source>
        <dbReference type="PROSITE-ProRule" id="PRU01360"/>
    </source>
</evidence>